<comment type="caution">
    <text evidence="1">The sequence shown here is derived from an EMBL/GenBank/DDBJ whole genome shotgun (WGS) entry which is preliminary data.</text>
</comment>
<sequence length="55" mass="6404">MDEKINVSAYRVLELASEEREGIADWVSEKEIKGNQFIHRIAEIMGEYYANQNKS</sequence>
<organism evidence="1 2">
    <name type="scientific">Bacillus spongiae</name>
    <dbReference type="NCBI Taxonomy" id="2683610"/>
    <lineage>
        <taxon>Bacteria</taxon>
        <taxon>Bacillati</taxon>
        <taxon>Bacillota</taxon>
        <taxon>Bacilli</taxon>
        <taxon>Bacillales</taxon>
        <taxon>Bacillaceae</taxon>
        <taxon>Bacillus</taxon>
    </lineage>
</organism>
<dbReference type="RefSeq" id="WP_336587808.1">
    <property type="nucleotide sequence ID" value="NZ_JBBAXC010000012.1"/>
</dbReference>
<dbReference type="EMBL" id="JBBAXC010000012">
    <property type="protein sequence ID" value="MEI5908365.1"/>
    <property type="molecule type" value="Genomic_DNA"/>
</dbReference>
<gene>
    <name evidence="1" type="ORF">WAK64_15015</name>
</gene>
<protein>
    <submittedName>
        <fullName evidence="1">Uncharacterized protein</fullName>
    </submittedName>
</protein>
<accession>A0ABU8HG53</accession>
<name>A0ABU8HG53_9BACI</name>
<evidence type="ECO:0000313" key="1">
    <source>
        <dbReference type="EMBL" id="MEI5908365.1"/>
    </source>
</evidence>
<reference evidence="1 2" key="1">
    <citation type="journal article" date="2018" name="J. Microbiol.">
        <title>Bacillus spongiae sp. nov., isolated from sponge of Jeju Island.</title>
        <authorList>
            <person name="Lee G.E."/>
            <person name="Im W.T."/>
            <person name="Park J.S."/>
        </authorList>
    </citation>
    <scope>NUCLEOTIDE SEQUENCE [LARGE SCALE GENOMIC DNA]</scope>
    <source>
        <strain evidence="1 2">135PIL107-10</strain>
    </source>
</reference>
<proteinExistence type="predicted"/>
<evidence type="ECO:0000313" key="2">
    <source>
        <dbReference type="Proteomes" id="UP001312865"/>
    </source>
</evidence>
<dbReference type="Proteomes" id="UP001312865">
    <property type="component" value="Unassembled WGS sequence"/>
</dbReference>
<keyword evidence="2" id="KW-1185">Reference proteome</keyword>